<dbReference type="InterPro" id="IPR052174">
    <property type="entry name" value="Flavoredoxin"/>
</dbReference>
<dbReference type="Pfam" id="PF01613">
    <property type="entry name" value="Flavin_Reduct"/>
    <property type="match status" value="1"/>
</dbReference>
<proteinExistence type="inferred from homology"/>
<dbReference type="GO" id="GO:0010181">
    <property type="term" value="F:FMN binding"/>
    <property type="evidence" value="ECO:0007669"/>
    <property type="project" value="InterPro"/>
</dbReference>
<comment type="caution">
    <text evidence="5">The sequence shown here is derived from an EMBL/GenBank/DDBJ whole genome shotgun (WGS) entry which is preliminary data.</text>
</comment>
<dbReference type="GO" id="GO:0016646">
    <property type="term" value="F:oxidoreductase activity, acting on the CH-NH group of donors, NAD or NADP as acceptor"/>
    <property type="evidence" value="ECO:0007669"/>
    <property type="project" value="UniProtKB-ARBA"/>
</dbReference>
<sequence>MKPTVFQPVLLQHANRLINHGPTVLVTSAHNGKQNVMAAAWSMPVEFDPPRIAIVIDKTTYTRELIESSGVFGICIPGVAAVDLTYSVGRISGREHNKISALQMPVVAGETTGVPLLEEGCSAWMECRHIPEKHTENAYDTCFAEVVSAAAHPAVFVSGRWQFNEANKPLHTIHHLGGGVFSSSGNIVQGKSLL</sequence>
<keyword evidence="2" id="KW-0285">Flavoprotein</keyword>
<comment type="similarity">
    <text evidence="3">Belongs to the flavoredoxin family.</text>
</comment>
<evidence type="ECO:0000259" key="4">
    <source>
        <dbReference type="SMART" id="SM00903"/>
    </source>
</evidence>
<dbReference type="RefSeq" id="WP_119515962.1">
    <property type="nucleotide sequence ID" value="NZ_NQYH01000004.1"/>
</dbReference>
<gene>
    <name evidence="5" type="ORF">CJP73_07355</name>
</gene>
<protein>
    <recommendedName>
        <fullName evidence="4">Flavin reductase like domain-containing protein</fullName>
    </recommendedName>
</protein>
<dbReference type="PANTHER" id="PTHR43567:SF1">
    <property type="entry name" value="FLAVOREDOXIN"/>
    <property type="match status" value="1"/>
</dbReference>
<comment type="cofactor">
    <cofactor evidence="1">
        <name>FMN</name>
        <dbReference type="ChEBI" id="CHEBI:58210"/>
    </cofactor>
</comment>
<dbReference type="PANTHER" id="PTHR43567">
    <property type="entry name" value="FLAVOREDOXIN-RELATED-RELATED"/>
    <property type="match status" value="1"/>
</dbReference>
<dbReference type="OrthoDB" id="9792436at2"/>
<evidence type="ECO:0000313" key="6">
    <source>
        <dbReference type="Proteomes" id="UP000266206"/>
    </source>
</evidence>
<feature type="domain" description="Flavin reductase like" evidence="4">
    <location>
        <begin position="16"/>
        <end position="163"/>
    </location>
</feature>
<accession>A0A3A1YZ04</accession>
<dbReference type="InterPro" id="IPR012349">
    <property type="entry name" value="Split_barrel_FMN-bd"/>
</dbReference>
<reference evidence="5 6" key="1">
    <citation type="submission" date="2017-08" db="EMBL/GenBank/DDBJ databases">
        <title>Pusillimonas indicus sp. nov., a member of the family Alcaligenaceae isolated from surface seawater.</title>
        <authorList>
            <person name="Li J."/>
        </authorList>
    </citation>
    <scope>NUCLEOTIDE SEQUENCE [LARGE SCALE GENOMIC DNA]</scope>
    <source>
        <strain evidence="5 6">L52-1-41</strain>
    </source>
</reference>
<dbReference type="Proteomes" id="UP000266206">
    <property type="component" value="Unassembled WGS sequence"/>
</dbReference>
<dbReference type="SUPFAM" id="SSF50475">
    <property type="entry name" value="FMN-binding split barrel"/>
    <property type="match status" value="1"/>
</dbReference>
<dbReference type="Gene3D" id="2.30.110.10">
    <property type="entry name" value="Electron Transport, Fmn-binding Protein, Chain A"/>
    <property type="match status" value="1"/>
</dbReference>
<evidence type="ECO:0000256" key="1">
    <source>
        <dbReference type="ARBA" id="ARBA00001917"/>
    </source>
</evidence>
<evidence type="ECO:0000256" key="2">
    <source>
        <dbReference type="ARBA" id="ARBA00022630"/>
    </source>
</evidence>
<evidence type="ECO:0000256" key="3">
    <source>
        <dbReference type="ARBA" id="ARBA00038054"/>
    </source>
</evidence>
<name>A0A3A1YZ04_9BURK</name>
<dbReference type="SMART" id="SM00903">
    <property type="entry name" value="Flavin_Reduct"/>
    <property type="match status" value="1"/>
</dbReference>
<organism evidence="5 6">
    <name type="scientific">Neopusillimonas maritima</name>
    <dbReference type="NCBI Taxonomy" id="2026239"/>
    <lineage>
        <taxon>Bacteria</taxon>
        <taxon>Pseudomonadati</taxon>
        <taxon>Pseudomonadota</taxon>
        <taxon>Betaproteobacteria</taxon>
        <taxon>Burkholderiales</taxon>
        <taxon>Alcaligenaceae</taxon>
        <taxon>Neopusillimonas</taxon>
    </lineage>
</organism>
<dbReference type="InterPro" id="IPR002563">
    <property type="entry name" value="Flavin_Rdtase-like_dom"/>
</dbReference>
<dbReference type="AlphaFoldDB" id="A0A3A1YZ04"/>
<evidence type="ECO:0000313" key="5">
    <source>
        <dbReference type="EMBL" id="RIY41337.1"/>
    </source>
</evidence>
<dbReference type="EMBL" id="NQYH01000004">
    <property type="protein sequence ID" value="RIY41337.1"/>
    <property type="molecule type" value="Genomic_DNA"/>
</dbReference>